<accession>A0AAD5QZB1</accession>
<keyword evidence="2" id="KW-1185">Reference proteome</keyword>
<dbReference type="AlphaFoldDB" id="A0AAD5QZB1"/>
<evidence type="ECO:0000313" key="1">
    <source>
        <dbReference type="EMBL" id="KAJ1366646.1"/>
    </source>
</evidence>
<comment type="caution">
    <text evidence="1">The sequence shown here is derived from an EMBL/GenBank/DDBJ whole genome shotgun (WGS) entry which is preliminary data.</text>
</comment>
<evidence type="ECO:0000313" key="2">
    <source>
        <dbReference type="Proteomes" id="UP001196413"/>
    </source>
</evidence>
<sequence>MARSADKSTTLARSVSILGRIFLPFWENIIILVSGMARQSITLNDTGSWIHLMQKYGSAEVTLGGKGSMIVRYEEILEKSFDFDHSMSDRFVSLNDRIEPVIT</sequence>
<protein>
    <submittedName>
        <fullName evidence="1">Uncharacterized protein</fullName>
    </submittedName>
</protein>
<feature type="non-terminal residue" evidence="1">
    <location>
        <position position="103"/>
    </location>
</feature>
<reference evidence="1" key="1">
    <citation type="submission" date="2021-06" db="EMBL/GenBank/DDBJ databases">
        <title>Parelaphostrongylus tenuis whole genome reference sequence.</title>
        <authorList>
            <person name="Garwood T.J."/>
            <person name="Larsen P.A."/>
            <person name="Fountain-Jones N.M."/>
            <person name="Garbe J.R."/>
            <person name="Macchietto M.G."/>
            <person name="Kania S.A."/>
            <person name="Gerhold R.W."/>
            <person name="Richards J.E."/>
            <person name="Wolf T.M."/>
        </authorList>
    </citation>
    <scope>NUCLEOTIDE SEQUENCE</scope>
    <source>
        <strain evidence="1">MNPRO001-30</strain>
        <tissue evidence="1">Meninges</tissue>
    </source>
</reference>
<dbReference type="Proteomes" id="UP001196413">
    <property type="component" value="Unassembled WGS sequence"/>
</dbReference>
<proteinExistence type="predicted"/>
<dbReference type="EMBL" id="JAHQIW010005606">
    <property type="protein sequence ID" value="KAJ1366646.1"/>
    <property type="molecule type" value="Genomic_DNA"/>
</dbReference>
<name>A0AAD5QZB1_PARTN</name>
<gene>
    <name evidence="1" type="ORF">KIN20_027366</name>
</gene>
<organism evidence="1 2">
    <name type="scientific">Parelaphostrongylus tenuis</name>
    <name type="common">Meningeal worm</name>
    <dbReference type="NCBI Taxonomy" id="148309"/>
    <lineage>
        <taxon>Eukaryota</taxon>
        <taxon>Metazoa</taxon>
        <taxon>Ecdysozoa</taxon>
        <taxon>Nematoda</taxon>
        <taxon>Chromadorea</taxon>
        <taxon>Rhabditida</taxon>
        <taxon>Rhabditina</taxon>
        <taxon>Rhabditomorpha</taxon>
        <taxon>Strongyloidea</taxon>
        <taxon>Metastrongylidae</taxon>
        <taxon>Parelaphostrongylus</taxon>
    </lineage>
</organism>